<comment type="caution">
    <text evidence="1">The sequence shown here is derived from an EMBL/GenBank/DDBJ whole genome shotgun (WGS) entry which is preliminary data.</text>
</comment>
<evidence type="ECO:0000313" key="2">
    <source>
        <dbReference type="Proteomes" id="UP000229459"/>
    </source>
</evidence>
<reference evidence="1 2" key="1">
    <citation type="submission" date="2017-09" db="EMBL/GenBank/DDBJ databases">
        <title>Depth-based differentiation of microbial function through sediment-hosted aquifers and enrichment of novel symbionts in the deep terrestrial subsurface.</title>
        <authorList>
            <person name="Probst A.J."/>
            <person name="Ladd B."/>
            <person name="Jarett J.K."/>
            <person name="Geller-Mcgrath D.E."/>
            <person name="Sieber C.M."/>
            <person name="Emerson J.B."/>
            <person name="Anantharaman K."/>
            <person name="Thomas B.C."/>
            <person name="Malmstrom R."/>
            <person name="Stieglmeier M."/>
            <person name="Klingl A."/>
            <person name="Woyke T."/>
            <person name="Ryan C.M."/>
            <person name="Banfield J.F."/>
        </authorList>
    </citation>
    <scope>NUCLEOTIDE SEQUENCE [LARGE SCALE GENOMIC DNA]</scope>
    <source>
        <strain evidence="1">CG23_combo_of_CG06-09_8_20_14_all_34_8</strain>
    </source>
</reference>
<protein>
    <submittedName>
        <fullName evidence="1">Uncharacterized protein</fullName>
    </submittedName>
</protein>
<evidence type="ECO:0000313" key="1">
    <source>
        <dbReference type="EMBL" id="PIP53070.1"/>
    </source>
</evidence>
<sequence length="422" mass="48242">ISKSHFYPQQNIDGSNYKYVFVFPWVTSDRTETMNANTPIVTELEEPVIKDPIGYNIATEKDNLENFGQTGEHAVYMDTLMYFPEHVWHQPISKYQYHLIPSPQTNTLRLISLDSAQPDKPVIEIFRRGVEYIQTLGRSPHREIAETMGFAQIEEACAKAAENQQNLSLLWFSPPGGQNTDYGTTGRTFMGFFDYQSGVLQIFNLIDSFDNTDRNLMWHHFSNAHQISDERLLQSDVDFLSAPNIVLDSDLHAPDIIKLVDDWLGQKYQQKFILGKPAQQYDPNHQKALATLEPYLQPYIIEFIGLLKRNASRQELNEAFHGLTVLADKMFTQYIQNPEKPILLPVLDLDNLTKKYRYHAPVVFETSCPIFSANFDPNKPFAYLNAFVGPSDDFYCEVCGTKIKYGVGTKQCPTCHTPAVCV</sequence>
<proteinExistence type="predicted"/>
<name>A0A2H0B7P8_9BACT</name>
<dbReference type="AlphaFoldDB" id="A0A2H0B7P8"/>
<gene>
    <name evidence="1" type="ORF">COX08_03010</name>
</gene>
<organism evidence="1 2">
    <name type="scientific">Candidatus Beckwithbacteria bacterium CG23_combo_of_CG06-09_8_20_14_all_34_8</name>
    <dbReference type="NCBI Taxonomy" id="1974497"/>
    <lineage>
        <taxon>Bacteria</taxon>
        <taxon>Candidatus Beckwithiibacteriota</taxon>
    </lineage>
</organism>
<accession>A0A2H0B7P8</accession>
<dbReference type="Proteomes" id="UP000229459">
    <property type="component" value="Unassembled WGS sequence"/>
</dbReference>
<feature type="non-terminal residue" evidence="1">
    <location>
        <position position="1"/>
    </location>
</feature>
<dbReference type="EMBL" id="PCSR01000072">
    <property type="protein sequence ID" value="PIP53070.1"/>
    <property type="molecule type" value="Genomic_DNA"/>
</dbReference>